<dbReference type="EMBL" id="NBYO01000001">
    <property type="protein sequence ID" value="OXT02600.1"/>
    <property type="molecule type" value="Genomic_DNA"/>
</dbReference>
<dbReference type="SUPFAM" id="SSF81901">
    <property type="entry name" value="HCP-like"/>
    <property type="match status" value="1"/>
</dbReference>
<sequence>MKRPLVALLLLCAGLPVAQAEPAGRVDRTDVAAGDANGRPFSTEGKPNGAKLPTGQQKGDLTNEIDERRFGEKPEDVAFTAFQLGRFLTALRLATPLARSGNPAAQTLLGEIYAGGLGVPADPKRAAGWYARAAEAGVPAAQFQYALMLLDGEYVEKNESFADRLLKQAAEGGNANAQFNYAQRLLSNSGAKALTEAVKWYEAAALQGVPDAQYAYANWLSGEIDGVSRDMGEARKWLVKAANGGMAAARVELATWLFSGKGGERDFDRGFDLLRQTAATGNVAAQSQLAKAYIYGYGAEPDTVEAASWYITARRAGLRDQELDDLMDGLSEEQKQQALQRANRR</sequence>
<name>A0A231V377_9HYPH</name>
<dbReference type="Gene3D" id="1.25.40.10">
    <property type="entry name" value="Tetratricopeptide repeat domain"/>
    <property type="match status" value="2"/>
</dbReference>
<dbReference type="Pfam" id="PF08238">
    <property type="entry name" value="Sel1"/>
    <property type="match status" value="6"/>
</dbReference>
<dbReference type="PANTHER" id="PTHR11102:SF160">
    <property type="entry name" value="ERAD-ASSOCIATED E3 UBIQUITIN-PROTEIN LIGASE COMPONENT HRD3"/>
    <property type="match status" value="1"/>
</dbReference>
<evidence type="ECO:0000313" key="4">
    <source>
        <dbReference type="Proteomes" id="UP000215405"/>
    </source>
</evidence>
<dbReference type="PANTHER" id="PTHR11102">
    <property type="entry name" value="SEL-1-LIKE PROTEIN"/>
    <property type="match status" value="1"/>
</dbReference>
<dbReference type="InterPro" id="IPR050767">
    <property type="entry name" value="Sel1_AlgK"/>
</dbReference>
<feature type="signal peptide" evidence="2">
    <location>
        <begin position="1"/>
        <end position="20"/>
    </location>
</feature>
<dbReference type="InterPro" id="IPR006597">
    <property type="entry name" value="Sel1-like"/>
</dbReference>
<proteinExistence type="predicted"/>
<evidence type="ECO:0000313" key="3">
    <source>
        <dbReference type="EMBL" id="OXT02600.1"/>
    </source>
</evidence>
<evidence type="ECO:0000256" key="2">
    <source>
        <dbReference type="SAM" id="SignalP"/>
    </source>
</evidence>
<dbReference type="InterPro" id="IPR011990">
    <property type="entry name" value="TPR-like_helical_dom_sf"/>
</dbReference>
<dbReference type="RefSeq" id="WP_094076550.1">
    <property type="nucleotide sequence ID" value="NZ_NBYO01000001.1"/>
</dbReference>
<dbReference type="Proteomes" id="UP000215405">
    <property type="component" value="Unassembled WGS sequence"/>
</dbReference>
<evidence type="ECO:0008006" key="5">
    <source>
        <dbReference type="Google" id="ProtNLM"/>
    </source>
</evidence>
<dbReference type="SMART" id="SM00671">
    <property type="entry name" value="SEL1"/>
    <property type="match status" value="6"/>
</dbReference>
<evidence type="ECO:0000256" key="1">
    <source>
        <dbReference type="SAM" id="MobiDB-lite"/>
    </source>
</evidence>
<keyword evidence="4" id="KW-1185">Reference proteome</keyword>
<accession>A0A231V377</accession>
<gene>
    <name evidence="3" type="ORF">B7H23_06835</name>
</gene>
<organism evidence="3 4">
    <name type="scientific">Notoacmeibacter marinus</name>
    <dbReference type="NCBI Taxonomy" id="1876515"/>
    <lineage>
        <taxon>Bacteria</taxon>
        <taxon>Pseudomonadati</taxon>
        <taxon>Pseudomonadota</taxon>
        <taxon>Alphaproteobacteria</taxon>
        <taxon>Hyphomicrobiales</taxon>
        <taxon>Notoacmeibacteraceae</taxon>
        <taxon>Notoacmeibacter</taxon>
    </lineage>
</organism>
<reference evidence="4" key="1">
    <citation type="journal article" date="2017" name="Int. J. Syst. Evol. Microbiol.">
        <title>Notoacmeibacter marinus gen. nov., sp. nov., isolated from the gut of a limpet and proposal of Notoacmeibacteraceae fam. nov. in the order Rhizobiales of the class Alphaproteobacteria.</title>
        <authorList>
            <person name="Huang Z."/>
            <person name="Guo F."/>
            <person name="Lai Q."/>
        </authorList>
    </citation>
    <scope>NUCLEOTIDE SEQUENCE [LARGE SCALE GENOMIC DNA]</scope>
    <source>
        <strain evidence="4">XMTR2A4</strain>
    </source>
</reference>
<feature type="chain" id="PRO_5012692033" description="Sel1 repeat family protein" evidence="2">
    <location>
        <begin position="21"/>
        <end position="345"/>
    </location>
</feature>
<protein>
    <recommendedName>
        <fullName evidence="5">Sel1 repeat family protein</fullName>
    </recommendedName>
</protein>
<comment type="caution">
    <text evidence="3">The sequence shown here is derived from an EMBL/GenBank/DDBJ whole genome shotgun (WGS) entry which is preliminary data.</text>
</comment>
<feature type="region of interest" description="Disordered" evidence="1">
    <location>
        <begin position="26"/>
        <end position="62"/>
    </location>
</feature>
<dbReference type="AlphaFoldDB" id="A0A231V377"/>
<keyword evidence="2" id="KW-0732">Signal</keyword>